<comment type="similarity">
    <text evidence="3">Belongs to the KXD1 family.</text>
</comment>
<feature type="domain" description="KxDL" evidence="10">
    <location>
        <begin position="67"/>
        <end position="153"/>
    </location>
</feature>
<dbReference type="PANTHER" id="PTHR37787">
    <property type="entry name" value="BIOGENESIS OF LYSOSOME-RELATED ORGANELLES COMPLEX 1 SUBUNIT KXD1"/>
    <property type="match status" value="1"/>
</dbReference>
<accession>W6MSU8</accession>
<dbReference type="HOGENOM" id="CLU_132196_0_0_1"/>
<feature type="coiled-coil region" evidence="8">
    <location>
        <begin position="95"/>
        <end position="122"/>
    </location>
</feature>
<protein>
    <recommendedName>
        <fullName evidence="4">Biogenesis of lysosome-related organelles complex 1 subunit KXD1</fullName>
    </recommendedName>
    <alternativeName>
        <fullName evidence="7">KxDL homolog</fullName>
    </alternativeName>
</protein>
<evidence type="ECO:0000256" key="5">
    <source>
        <dbReference type="ARBA" id="ARBA00022448"/>
    </source>
</evidence>
<reference evidence="11" key="1">
    <citation type="submission" date="2013-12" db="EMBL/GenBank/DDBJ databases">
        <authorList>
            <person name="Genoscope - CEA"/>
        </authorList>
    </citation>
    <scope>NUCLEOTIDE SEQUENCE</scope>
    <source>
        <strain evidence="11">CBS 1993</strain>
    </source>
</reference>
<dbReference type="GO" id="GO:0032880">
    <property type="term" value="P:regulation of protein localization"/>
    <property type="evidence" value="ECO:0007669"/>
    <property type="project" value="TreeGrafter"/>
</dbReference>
<dbReference type="InterPro" id="IPR019371">
    <property type="entry name" value="KxDL_dom"/>
</dbReference>
<keyword evidence="8" id="KW-0175">Coiled coil</keyword>
<dbReference type="AlphaFoldDB" id="W6MSU8"/>
<keyword evidence="5" id="KW-0813">Transport</keyword>
<name>W6MSU8_9ASCO</name>
<evidence type="ECO:0000313" key="12">
    <source>
        <dbReference type="Proteomes" id="UP000019384"/>
    </source>
</evidence>
<evidence type="ECO:0000256" key="2">
    <source>
        <dbReference type="ARBA" id="ARBA00004177"/>
    </source>
</evidence>
<dbReference type="GO" id="GO:0005768">
    <property type="term" value="C:endosome"/>
    <property type="evidence" value="ECO:0007669"/>
    <property type="project" value="UniProtKB-SubCell"/>
</dbReference>
<evidence type="ECO:0000256" key="7">
    <source>
        <dbReference type="ARBA" id="ARBA00029808"/>
    </source>
</evidence>
<dbReference type="GeneID" id="34522812"/>
<dbReference type="Pfam" id="PF10241">
    <property type="entry name" value="KxDL"/>
    <property type="match status" value="1"/>
</dbReference>
<evidence type="ECO:0000256" key="3">
    <source>
        <dbReference type="ARBA" id="ARBA00005913"/>
    </source>
</evidence>
<evidence type="ECO:0000259" key="10">
    <source>
        <dbReference type="Pfam" id="PF10241"/>
    </source>
</evidence>
<reference evidence="11" key="2">
    <citation type="submission" date="2014-02" db="EMBL/GenBank/DDBJ databases">
        <title>Complete DNA sequence of /Kuraishia capsulata/ illustrates novel genomic features among budding yeasts (/Saccharomycotina/).</title>
        <authorList>
            <person name="Morales L."/>
            <person name="Noel B."/>
            <person name="Porcel B."/>
            <person name="Marcet-Houben M."/>
            <person name="Hullo M-F."/>
            <person name="Sacerdot C."/>
            <person name="Tekaia F."/>
            <person name="Leh-Louis V."/>
            <person name="Despons L."/>
            <person name="Khanna V."/>
            <person name="Aury J-M."/>
            <person name="Barbe V."/>
            <person name="Couloux A."/>
            <person name="Labadie K."/>
            <person name="Pelletier E."/>
            <person name="Souciet J-L."/>
            <person name="Boekhout T."/>
            <person name="Gabaldon T."/>
            <person name="Wincker P."/>
            <person name="Dujon B."/>
        </authorList>
    </citation>
    <scope>NUCLEOTIDE SEQUENCE</scope>
    <source>
        <strain evidence="11">CBS 1993</strain>
    </source>
</reference>
<evidence type="ECO:0000256" key="4">
    <source>
        <dbReference type="ARBA" id="ARBA00016207"/>
    </source>
</evidence>
<proteinExistence type="inferred from homology"/>
<feature type="region of interest" description="Disordered" evidence="9">
    <location>
        <begin position="1"/>
        <end position="53"/>
    </location>
</feature>
<evidence type="ECO:0000256" key="6">
    <source>
        <dbReference type="ARBA" id="ARBA00022753"/>
    </source>
</evidence>
<dbReference type="InterPro" id="IPR051390">
    <property type="entry name" value="BLOC-1_subunit_KXD1"/>
</dbReference>
<evidence type="ECO:0000313" key="11">
    <source>
        <dbReference type="EMBL" id="CDK29438.1"/>
    </source>
</evidence>
<keyword evidence="12" id="KW-1185">Reference proteome</keyword>
<evidence type="ECO:0000256" key="1">
    <source>
        <dbReference type="ARBA" id="ARBA00002069"/>
    </source>
</evidence>
<dbReference type="GO" id="GO:0007032">
    <property type="term" value="P:endosome organization"/>
    <property type="evidence" value="ECO:0007669"/>
    <property type="project" value="TreeGrafter"/>
</dbReference>
<organism evidence="11 12">
    <name type="scientific">Kuraishia capsulata CBS 1993</name>
    <dbReference type="NCBI Taxonomy" id="1382522"/>
    <lineage>
        <taxon>Eukaryota</taxon>
        <taxon>Fungi</taxon>
        <taxon>Dikarya</taxon>
        <taxon>Ascomycota</taxon>
        <taxon>Saccharomycotina</taxon>
        <taxon>Pichiomycetes</taxon>
        <taxon>Pichiales</taxon>
        <taxon>Pichiaceae</taxon>
        <taxon>Kuraishia</taxon>
    </lineage>
</organism>
<evidence type="ECO:0000256" key="8">
    <source>
        <dbReference type="SAM" id="Coils"/>
    </source>
</evidence>
<feature type="compositionally biased region" description="Polar residues" evidence="9">
    <location>
        <begin position="1"/>
        <end position="15"/>
    </location>
</feature>
<dbReference type="EMBL" id="HG793130">
    <property type="protein sequence ID" value="CDK29438.1"/>
    <property type="molecule type" value="Genomic_DNA"/>
</dbReference>
<gene>
    <name evidence="11" type="ORF">KUCA_T00005426001</name>
</gene>
<keyword evidence="6" id="KW-0967">Endosome</keyword>
<evidence type="ECO:0000256" key="9">
    <source>
        <dbReference type="SAM" id="MobiDB-lite"/>
    </source>
</evidence>
<feature type="compositionally biased region" description="Polar residues" evidence="9">
    <location>
        <begin position="32"/>
        <end position="53"/>
    </location>
</feature>
<dbReference type="Proteomes" id="UP000019384">
    <property type="component" value="Unassembled WGS sequence"/>
</dbReference>
<dbReference type="RefSeq" id="XP_022461424.1">
    <property type="nucleotide sequence ID" value="XM_022600621.1"/>
</dbReference>
<comment type="subcellular location">
    <subcellularLocation>
        <location evidence="2">Endosome</location>
    </subcellularLocation>
</comment>
<dbReference type="PANTHER" id="PTHR37787:SF1">
    <property type="entry name" value="BIOGENESIS OF LYSOSOME-RELATED ORGANELLES COMPLEX 1 SUBUNIT KXD1"/>
    <property type="match status" value="1"/>
</dbReference>
<sequence>MSTPMPNHSRSTSIDAASFIVQPEEGQEDDSFTSTASDTESYAGSINHNEQNTQNTSFHPVEYLLGSLESALSSIDLDRSIVLQSQISGELNNTSKELLKMMEVLEQRIRSHMANFDRLKNNTIPELAANISKAEKKATKLTKVLKDQYPIEYSKSLDKVLNRITKDDENLYV</sequence>
<dbReference type="GO" id="GO:0031083">
    <property type="term" value="C:BLOC-1 complex"/>
    <property type="evidence" value="ECO:0007669"/>
    <property type="project" value="TreeGrafter"/>
</dbReference>
<comment type="function">
    <text evidence="1">Component of the biogenesis of lysosome-related organelles complex-1 (BLOC-1) involved in endosomal cargo sorting.</text>
</comment>
<dbReference type="OrthoDB" id="4089816at2759"/>